<reference evidence="3 4" key="1">
    <citation type="submission" date="2024-01" db="EMBL/GenBank/DDBJ databases">
        <title>Genome assemblies of Stephania.</title>
        <authorList>
            <person name="Yang L."/>
        </authorList>
    </citation>
    <scope>NUCLEOTIDE SEQUENCE [LARGE SCALE GENOMIC DNA]</scope>
    <source>
        <strain evidence="3">JXDWG</strain>
        <tissue evidence="3">Leaf</tissue>
    </source>
</reference>
<dbReference type="Pfam" id="PF20431">
    <property type="entry name" value="E_motif"/>
    <property type="match status" value="1"/>
</dbReference>
<sequence>MEQQRQQRAHICQCLTRIATFRRDKTLTIFGSRRKTGLEFVQSVHALALSLRQLGLAPGDVVAIAALNRFLRECMRKISSQHANISHAFLLLHRLASIAQIFLDGSDLRKGRQVHAQVIVNGYDDTGVFGIRILGMYVLSKSLSDALNVFSRMELLCHASPWNWMIRGFTIMCCFEFALLFYFKMLGCGVHPDKYTFPYLIKACSGLSSVGLGRSIHEKVHSMGLDMDAFVGSALIKLYAENGLLVDARSLFDKIHFKDCVLWNVMLNGYIKNWESDEALGMFRKMRDTAVKPNFVTFACVLSACATEGIIEYGTQLHGLAVICGLDSHSSVANTLLSVYSKCRCLHDARKLFDMMPQTDLVTWNGMIAGYVQNRHMDEAWDLFSELLSSNLKPDSITFSSFLPSVSELAGLNQCKEIHCYVIRHGVCLDTFLESALLDIYLKCGGIEVAEKIFSRTMTVDVVTCTTVISGYVLNGMYDNALEIFRWLLGVRIRPTVLTFASVLPAFTGLAALKLGKELHCCILKNGHEKKCHVGSALTDMYAKCGRLDIARQVFDRLLERDSVVWNAMITSYCQNGKPGDAIDLFRQMGLNQTEYDCVTISAVLSACANLPALRYGKEIHGFMVKGGLRSDLFAESALIDMYGKCGHLVSARRAFDLMKGKNEVSWNSMMAAYGTHGHINEALNLFHEMLENQILPDHVTFLAIISACSHVGLLDKGLHYFRFMTQECGIIARMEHYACMVDLLGRAGHLNDALSIIRGMPFDPDPGIWGALLGASRMHGDVEIAEIASHYVLKLDPQNSGYYTLLSNARADAGHWDGVAKIRSLMKERGVQKLPGYSWIEVNGTTNVFAAADEGHPQATEIYHLLKMLLLELRKEGYAPRPYLLSYCQTEVS</sequence>
<dbReference type="Pfam" id="PF01535">
    <property type="entry name" value="PPR"/>
    <property type="match status" value="3"/>
</dbReference>
<dbReference type="InterPro" id="IPR011990">
    <property type="entry name" value="TPR-like_helical_dom_sf"/>
</dbReference>
<dbReference type="AlphaFoldDB" id="A0AAP0EF55"/>
<dbReference type="InterPro" id="IPR046848">
    <property type="entry name" value="E_motif"/>
</dbReference>
<feature type="repeat" description="PPR" evidence="2">
    <location>
        <begin position="562"/>
        <end position="596"/>
    </location>
</feature>
<dbReference type="Gene3D" id="1.25.40.10">
    <property type="entry name" value="Tetratricopeptide repeat domain"/>
    <property type="match status" value="6"/>
</dbReference>
<dbReference type="PANTHER" id="PTHR47926:SF357">
    <property type="entry name" value="PENTATRICOPEPTIDE REPEAT-CONTAINING PROTEIN"/>
    <property type="match status" value="1"/>
</dbReference>
<proteinExistence type="predicted"/>
<dbReference type="GO" id="GO:0003723">
    <property type="term" value="F:RNA binding"/>
    <property type="evidence" value="ECO:0007669"/>
    <property type="project" value="InterPro"/>
</dbReference>
<evidence type="ECO:0008006" key="5">
    <source>
        <dbReference type="Google" id="ProtNLM"/>
    </source>
</evidence>
<dbReference type="GO" id="GO:0009451">
    <property type="term" value="P:RNA modification"/>
    <property type="evidence" value="ECO:0007669"/>
    <property type="project" value="InterPro"/>
</dbReference>
<evidence type="ECO:0000313" key="3">
    <source>
        <dbReference type="EMBL" id="KAK9088148.1"/>
    </source>
</evidence>
<protein>
    <recommendedName>
        <fullName evidence="5">Pentatricopeptide repeat-containing protein</fullName>
    </recommendedName>
</protein>
<evidence type="ECO:0000256" key="2">
    <source>
        <dbReference type="PROSITE-ProRule" id="PRU00708"/>
    </source>
</evidence>
<dbReference type="SUPFAM" id="SSF56801">
    <property type="entry name" value="Acetyl-CoA synthetase-like"/>
    <property type="match status" value="1"/>
</dbReference>
<organism evidence="3 4">
    <name type="scientific">Stephania cephalantha</name>
    <dbReference type="NCBI Taxonomy" id="152367"/>
    <lineage>
        <taxon>Eukaryota</taxon>
        <taxon>Viridiplantae</taxon>
        <taxon>Streptophyta</taxon>
        <taxon>Embryophyta</taxon>
        <taxon>Tracheophyta</taxon>
        <taxon>Spermatophyta</taxon>
        <taxon>Magnoliopsida</taxon>
        <taxon>Ranunculales</taxon>
        <taxon>Menispermaceae</taxon>
        <taxon>Menispermoideae</taxon>
        <taxon>Cissampelideae</taxon>
        <taxon>Stephania</taxon>
    </lineage>
</organism>
<accession>A0AAP0EF55</accession>
<name>A0AAP0EF55_9MAGN</name>
<feature type="repeat" description="PPR" evidence="2">
    <location>
        <begin position="663"/>
        <end position="697"/>
    </location>
</feature>
<dbReference type="FunFam" id="1.25.40.10:FF:000158">
    <property type="entry name" value="pentatricopeptide repeat-containing protein At2g33680"/>
    <property type="match status" value="1"/>
</dbReference>
<dbReference type="Pfam" id="PF13041">
    <property type="entry name" value="PPR_2"/>
    <property type="match status" value="4"/>
</dbReference>
<dbReference type="Pfam" id="PF13812">
    <property type="entry name" value="PPR_3"/>
    <property type="match status" value="1"/>
</dbReference>
<dbReference type="Proteomes" id="UP001419268">
    <property type="component" value="Unassembled WGS sequence"/>
</dbReference>
<dbReference type="InterPro" id="IPR046960">
    <property type="entry name" value="PPR_At4g14850-like_plant"/>
</dbReference>
<feature type="repeat" description="PPR" evidence="2">
    <location>
        <begin position="360"/>
        <end position="394"/>
    </location>
</feature>
<comment type="caution">
    <text evidence="3">The sequence shown here is derived from an EMBL/GenBank/DDBJ whole genome shotgun (WGS) entry which is preliminary data.</text>
</comment>
<keyword evidence="4" id="KW-1185">Reference proteome</keyword>
<evidence type="ECO:0000256" key="1">
    <source>
        <dbReference type="ARBA" id="ARBA00022737"/>
    </source>
</evidence>
<evidence type="ECO:0000313" key="4">
    <source>
        <dbReference type="Proteomes" id="UP001419268"/>
    </source>
</evidence>
<dbReference type="EMBL" id="JBBNAG010000012">
    <property type="protein sequence ID" value="KAK9088148.1"/>
    <property type="molecule type" value="Genomic_DNA"/>
</dbReference>
<dbReference type="FunFam" id="1.25.40.10:FF:000344">
    <property type="entry name" value="Pentatricopeptide repeat-containing protein"/>
    <property type="match status" value="2"/>
</dbReference>
<feature type="repeat" description="PPR" evidence="2">
    <location>
        <begin position="461"/>
        <end position="495"/>
    </location>
</feature>
<feature type="repeat" description="PPR" evidence="2">
    <location>
        <begin position="259"/>
        <end position="293"/>
    </location>
</feature>
<dbReference type="SUPFAM" id="SSF48452">
    <property type="entry name" value="TPR-like"/>
    <property type="match status" value="1"/>
</dbReference>
<keyword evidence="1" id="KW-0677">Repeat</keyword>
<dbReference type="PROSITE" id="PS51375">
    <property type="entry name" value="PPR"/>
    <property type="match status" value="5"/>
</dbReference>
<dbReference type="NCBIfam" id="TIGR00756">
    <property type="entry name" value="PPR"/>
    <property type="match status" value="5"/>
</dbReference>
<dbReference type="FunFam" id="1.25.40.10:FF:000361">
    <property type="entry name" value="Pentatricopeptide repeat-containing protein chloroplastic"/>
    <property type="match status" value="1"/>
</dbReference>
<dbReference type="InterPro" id="IPR002885">
    <property type="entry name" value="PPR_rpt"/>
</dbReference>
<dbReference type="PANTHER" id="PTHR47926">
    <property type="entry name" value="PENTATRICOPEPTIDE REPEAT-CONTAINING PROTEIN"/>
    <property type="match status" value="1"/>
</dbReference>
<gene>
    <name evidence="3" type="ORF">Scep_027230</name>
</gene>
<dbReference type="GO" id="GO:0099402">
    <property type="term" value="P:plant organ development"/>
    <property type="evidence" value="ECO:0007669"/>
    <property type="project" value="UniProtKB-ARBA"/>
</dbReference>